<evidence type="ECO:0000313" key="8">
    <source>
        <dbReference type="EMBL" id="EKB30041.1"/>
    </source>
</evidence>
<keyword evidence="9" id="KW-1185">Reference proteome</keyword>
<evidence type="ECO:0000256" key="5">
    <source>
        <dbReference type="ARBA" id="ARBA00023136"/>
    </source>
</evidence>
<reference evidence="8 9" key="1">
    <citation type="submission" date="2012-05" db="EMBL/GenBank/DDBJ databases">
        <title>The Genome Sequence of Sutterella wadsworthensis 2_1_59BFAA.</title>
        <authorList>
            <consortium name="The Broad Institute Genome Sequencing Platform"/>
            <person name="Earl A."/>
            <person name="Ward D."/>
            <person name="Feldgarden M."/>
            <person name="Gevers D."/>
            <person name="Daigneault M."/>
            <person name="Strauss J."/>
            <person name="Allen-Vercoe E."/>
            <person name="Walker B."/>
            <person name="Young S.K."/>
            <person name="Zeng Q."/>
            <person name="Gargeya S."/>
            <person name="Fitzgerald M."/>
            <person name="Haas B."/>
            <person name="Abouelleil A."/>
            <person name="Alvarado L."/>
            <person name="Arachchi H.M."/>
            <person name="Berlin A.M."/>
            <person name="Chapman S.B."/>
            <person name="Goldberg J."/>
            <person name="Griggs A."/>
            <person name="Gujja S."/>
            <person name="Hansen M."/>
            <person name="Howarth C."/>
            <person name="Imamovic A."/>
            <person name="Larimer J."/>
            <person name="McCowen C."/>
            <person name="Montmayeur A."/>
            <person name="Murphy C."/>
            <person name="Neiman D."/>
            <person name="Pearson M."/>
            <person name="Priest M."/>
            <person name="Roberts A."/>
            <person name="Saif S."/>
            <person name="Shea T."/>
            <person name="Sisk P."/>
            <person name="Sykes S."/>
            <person name="Wortman J."/>
            <person name="Nusbaum C."/>
            <person name="Birren B."/>
        </authorList>
    </citation>
    <scope>NUCLEOTIDE SEQUENCE [LARGE SCALE GENOMIC DNA]</scope>
    <source>
        <strain evidence="8 9">2_1_59BFAA</strain>
    </source>
</reference>
<dbReference type="STRING" id="742823.HMPREF9465_02309"/>
<dbReference type="RefSeq" id="WP_005437258.1">
    <property type="nucleotide sequence ID" value="NZ_JH815522.1"/>
</dbReference>
<dbReference type="HOGENOM" id="CLU_033863_21_0_4"/>
<dbReference type="GO" id="GO:0005886">
    <property type="term" value="C:plasma membrane"/>
    <property type="evidence" value="ECO:0007669"/>
    <property type="project" value="UniProtKB-SubCell"/>
</dbReference>
<name>K1JIM6_9BURK</name>
<feature type="transmembrane region" description="Helical" evidence="6">
    <location>
        <begin position="12"/>
        <end position="37"/>
    </location>
</feature>
<dbReference type="PATRIC" id="fig|742823.3.peg.2312"/>
<gene>
    <name evidence="8" type="ORF">HMPREF9465_02309</name>
</gene>
<dbReference type="InterPro" id="IPR037185">
    <property type="entry name" value="EmrE-like"/>
</dbReference>
<feature type="transmembrane region" description="Helical" evidence="6">
    <location>
        <begin position="251"/>
        <end position="269"/>
    </location>
</feature>
<evidence type="ECO:0000256" key="3">
    <source>
        <dbReference type="ARBA" id="ARBA00022692"/>
    </source>
</evidence>
<dbReference type="AlphaFoldDB" id="K1JIM6"/>
<feature type="transmembrane region" description="Helical" evidence="6">
    <location>
        <begin position="186"/>
        <end position="208"/>
    </location>
</feature>
<evidence type="ECO:0000256" key="2">
    <source>
        <dbReference type="ARBA" id="ARBA00022475"/>
    </source>
</evidence>
<evidence type="ECO:0000256" key="4">
    <source>
        <dbReference type="ARBA" id="ARBA00022989"/>
    </source>
</evidence>
<keyword evidence="5 6" id="KW-0472">Membrane</keyword>
<keyword evidence="3 6" id="KW-0812">Transmembrane</keyword>
<feature type="transmembrane region" description="Helical" evidence="6">
    <location>
        <begin position="43"/>
        <end position="61"/>
    </location>
</feature>
<evidence type="ECO:0000259" key="7">
    <source>
        <dbReference type="Pfam" id="PF00892"/>
    </source>
</evidence>
<protein>
    <recommendedName>
        <fullName evidence="7">EamA domain-containing protein</fullName>
    </recommendedName>
</protein>
<dbReference type="SUPFAM" id="SSF103481">
    <property type="entry name" value="Multidrug resistance efflux transporter EmrE"/>
    <property type="match status" value="2"/>
</dbReference>
<proteinExistence type="predicted"/>
<dbReference type="PANTHER" id="PTHR42920:SF5">
    <property type="entry name" value="EAMA DOMAIN-CONTAINING PROTEIN"/>
    <property type="match status" value="1"/>
</dbReference>
<dbReference type="OrthoDB" id="9804865at2"/>
<accession>K1JIM6</accession>
<dbReference type="Proteomes" id="UP000005835">
    <property type="component" value="Unassembled WGS sequence"/>
</dbReference>
<sequence>MHKSTLETHHQPIMPVLALVLATFFWGSSFITVGSALEYTNPLTLVMLRFGVAAFFVLLMLKGRIADIPKRTWKAGAACAFLIYLGYTTNAAGLMTLQSSESGFLTALYVPITPLLVWVVFGKAPTKGAVFGVMMAFAGLVLLANPFTLSFSNNWGEWVTILSALISAVEIMVVGRVAPGTQARQLAFTQLFFTAVFAAVGLAVATAAGVPLKETTFNTTVVGGILWLAVIVAFVQVLLSWAQRYVPASRAAVIFAMESVFAAIIGWFAGESLGTAGIIGGVLIVGGILCGEIRPPRRKAAPKELSS</sequence>
<comment type="caution">
    <text evidence="8">The sequence shown here is derived from an EMBL/GenBank/DDBJ whole genome shotgun (WGS) entry which is preliminary data.</text>
</comment>
<feature type="transmembrane region" description="Helical" evidence="6">
    <location>
        <begin position="275"/>
        <end position="293"/>
    </location>
</feature>
<dbReference type="eggNOG" id="COG0697">
    <property type="taxonomic scope" value="Bacteria"/>
</dbReference>
<evidence type="ECO:0000256" key="6">
    <source>
        <dbReference type="SAM" id="Phobius"/>
    </source>
</evidence>
<dbReference type="EMBL" id="ADMG01000058">
    <property type="protein sequence ID" value="EKB30041.1"/>
    <property type="molecule type" value="Genomic_DNA"/>
</dbReference>
<feature type="transmembrane region" description="Helical" evidence="6">
    <location>
        <begin position="220"/>
        <end position="239"/>
    </location>
</feature>
<evidence type="ECO:0000256" key="1">
    <source>
        <dbReference type="ARBA" id="ARBA00004651"/>
    </source>
</evidence>
<feature type="domain" description="EamA" evidence="7">
    <location>
        <begin position="16"/>
        <end position="143"/>
    </location>
</feature>
<feature type="domain" description="EamA" evidence="7">
    <location>
        <begin position="155"/>
        <end position="289"/>
    </location>
</feature>
<feature type="transmembrane region" description="Helical" evidence="6">
    <location>
        <begin position="73"/>
        <end position="97"/>
    </location>
</feature>
<feature type="transmembrane region" description="Helical" evidence="6">
    <location>
        <begin position="103"/>
        <end position="121"/>
    </location>
</feature>
<evidence type="ECO:0000313" key="9">
    <source>
        <dbReference type="Proteomes" id="UP000005835"/>
    </source>
</evidence>
<feature type="transmembrane region" description="Helical" evidence="6">
    <location>
        <begin position="128"/>
        <end position="149"/>
    </location>
</feature>
<dbReference type="InterPro" id="IPR000620">
    <property type="entry name" value="EamA_dom"/>
</dbReference>
<organism evidence="8 9">
    <name type="scientific">Sutterella wadsworthensis 2_1_59BFAA</name>
    <dbReference type="NCBI Taxonomy" id="742823"/>
    <lineage>
        <taxon>Bacteria</taxon>
        <taxon>Pseudomonadati</taxon>
        <taxon>Pseudomonadota</taxon>
        <taxon>Betaproteobacteria</taxon>
        <taxon>Burkholderiales</taxon>
        <taxon>Sutterellaceae</taxon>
        <taxon>Sutterella</taxon>
    </lineage>
</organism>
<dbReference type="Pfam" id="PF00892">
    <property type="entry name" value="EamA"/>
    <property type="match status" value="2"/>
</dbReference>
<dbReference type="InterPro" id="IPR051258">
    <property type="entry name" value="Diverse_Substrate_Transporter"/>
</dbReference>
<keyword evidence="2" id="KW-1003">Cell membrane</keyword>
<feature type="transmembrane region" description="Helical" evidence="6">
    <location>
        <begin position="155"/>
        <end position="174"/>
    </location>
</feature>
<comment type="subcellular location">
    <subcellularLocation>
        <location evidence="1">Cell membrane</location>
        <topology evidence="1">Multi-pass membrane protein</topology>
    </subcellularLocation>
</comment>
<dbReference type="PANTHER" id="PTHR42920">
    <property type="entry name" value="OS03G0707200 PROTEIN-RELATED"/>
    <property type="match status" value="1"/>
</dbReference>
<keyword evidence="4 6" id="KW-1133">Transmembrane helix</keyword>